<dbReference type="Proteomes" id="UP001365542">
    <property type="component" value="Unassembled WGS sequence"/>
</dbReference>
<dbReference type="EMBL" id="JAVHJO010000012">
    <property type="protein sequence ID" value="KAK6532180.1"/>
    <property type="molecule type" value="Genomic_DNA"/>
</dbReference>
<sequence>MRCGADFAWSAGEVASDHISIEERISQIQGKWSYKKQMTAFTPLFTFLTDKVGAATFAASENDRTVSVRQTGSGSVDAKMRQFTFWEKKGK</sequence>
<proteinExistence type="predicted"/>
<accession>A0AAV9X1A5</accession>
<comment type="caution">
    <text evidence="1">The sequence shown here is derived from an EMBL/GenBank/DDBJ whole genome shotgun (WGS) entry which is preliminary data.</text>
</comment>
<reference evidence="1 2" key="1">
    <citation type="submission" date="2019-10" db="EMBL/GenBank/DDBJ databases">
        <authorList>
            <person name="Palmer J.M."/>
        </authorList>
    </citation>
    <scope>NUCLEOTIDE SEQUENCE [LARGE SCALE GENOMIC DNA]</scope>
    <source>
        <strain evidence="1 2">TWF694</strain>
    </source>
</reference>
<gene>
    <name evidence="1" type="ORF">TWF694_003340</name>
</gene>
<protein>
    <submittedName>
        <fullName evidence="1">Uncharacterized protein</fullName>
    </submittedName>
</protein>
<name>A0AAV9X1A5_9PEZI</name>
<dbReference type="AlphaFoldDB" id="A0AAV9X1A5"/>
<evidence type="ECO:0000313" key="1">
    <source>
        <dbReference type="EMBL" id="KAK6532180.1"/>
    </source>
</evidence>
<organism evidence="1 2">
    <name type="scientific">Orbilia ellipsospora</name>
    <dbReference type="NCBI Taxonomy" id="2528407"/>
    <lineage>
        <taxon>Eukaryota</taxon>
        <taxon>Fungi</taxon>
        <taxon>Dikarya</taxon>
        <taxon>Ascomycota</taxon>
        <taxon>Pezizomycotina</taxon>
        <taxon>Orbiliomycetes</taxon>
        <taxon>Orbiliales</taxon>
        <taxon>Orbiliaceae</taxon>
        <taxon>Orbilia</taxon>
    </lineage>
</organism>
<keyword evidence="2" id="KW-1185">Reference proteome</keyword>
<evidence type="ECO:0000313" key="2">
    <source>
        <dbReference type="Proteomes" id="UP001365542"/>
    </source>
</evidence>